<dbReference type="EMBL" id="QPIZ01000012">
    <property type="protein sequence ID" value="RCW33935.1"/>
    <property type="molecule type" value="Genomic_DNA"/>
</dbReference>
<gene>
    <name evidence="2" type="ORF">DFO77_11299</name>
</gene>
<proteinExistence type="predicted"/>
<sequence>MQTKRMLPGEWAPQNGVILAWPHSGTDWAQMLDEVRECFVNIIEAVTTYEKAVVLVNDENNFPIDQFTYPEKIKTVNCPTNDTWARDFGPIFVKEATRWIGLDYKFDGWGLKFAANEDNLITSRLFEKHIFGSSATRENHLHFVLEGGSIESDGQGTILTTTECLTSANRNGALSKKHIEEKFKNSLGAERVLWIDHGFLTGDDTDSHVDTLARFCNPDTIAYVKCEDTEDEHYSALKKMEQQLHEFRTGNGKSYNLVPLPMADAVYEDGHRLPATYANFLIINEAVLLPFYKSPKDQEAKAILENVFRDRKVIGIDCLALIKQHGSLHCVTMQLPEGTLGEKS</sequence>
<dbReference type="GO" id="GO:0009446">
    <property type="term" value="P:putrescine biosynthetic process"/>
    <property type="evidence" value="ECO:0007669"/>
    <property type="project" value="InterPro"/>
</dbReference>
<protein>
    <submittedName>
        <fullName evidence="2">Agmatine deiminase</fullName>
    </submittedName>
</protein>
<reference evidence="2 3" key="1">
    <citation type="submission" date="2018-07" db="EMBL/GenBank/DDBJ databases">
        <title>Freshwater and sediment microbial communities from various areas in North America, analyzing microbe dynamics in response to fracking.</title>
        <authorList>
            <person name="Lamendella R."/>
        </authorList>
    </citation>
    <scope>NUCLEOTIDE SEQUENCE [LARGE SCALE GENOMIC DNA]</scope>
    <source>
        <strain evidence="2 3">160A</strain>
    </source>
</reference>
<dbReference type="Proteomes" id="UP000252733">
    <property type="component" value="Unassembled WGS sequence"/>
</dbReference>
<dbReference type="PANTHER" id="PTHR31377:SF0">
    <property type="entry name" value="AGMATINE DEIMINASE-RELATED"/>
    <property type="match status" value="1"/>
</dbReference>
<accession>A0A2T0XQ48</accession>
<dbReference type="Gene3D" id="3.75.10.10">
    <property type="entry name" value="L-arginine/glycine Amidinotransferase, Chain A"/>
    <property type="match status" value="1"/>
</dbReference>
<dbReference type="STRING" id="1168289.GCA_000259075_01936"/>
<dbReference type="AlphaFoldDB" id="A0A2T0XQ48"/>
<evidence type="ECO:0000256" key="1">
    <source>
        <dbReference type="ARBA" id="ARBA00022801"/>
    </source>
</evidence>
<dbReference type="GO" id="GO:0004668">
    <property type="term" value="F:protein-arginine deiminase activity"/>
    <property type="evidence" value="ECO:0007669"/>
    <property type="project" value="InterPro"/>
</dbReference>
<dbReference type="SUPFAM" id="SSF55909">
    <property type="entry name" value="Pentein"/>
    <property type="match status" value="1"/>
</dbReference>
<dbReference type="InterPro" id="IPR007466">
    <property type="entry name" value="Peptidyl-Arg-deiminase_porph"/>
</dbReference>
<keyword evidence="3" id="KW-1185">Reference proteome</keyword>
<dbReference type="OrthoDB" id="9808013at2"/>
<name>A0A2T0XQ48_9BACT</name>
<organism evidence="2 3">
    <name type="scientific">Marinilabilia salmonicolor</name>
    <dbReference type="NCBI Taxonomy" id="989"/>
    <lineage>
        <taxon>Bacteria</taxon>
        <taxon>Pseudomonadati</taxon>
        <taxon>Bacteroidota</taxon>
        <taxon>Bacteroidia</taxon>
        <taxon>Marinilabiliales</taxon>
        <taxon>Marinilabiliaceae</taxon>
        <taxon>Marinilabilia</taxon>
    </lineage>
</organism>
<dbReference type="PANTHER" id="PTHR31377">
    <property type="entry name" value="AGMATINE DEIMINASE-RELATED"/>
    <property type="match status" value="1"/>
</dbReference>
<comment type="caution">
    <text evidence="2">The sequence shown here is derived from an EMBL/GenBank/DDBJ whole genome shotgun (WGS) entry which is preliminary data.</text>
</comment>
<dbReference type="GO" id="GO:0047632">
    <property type="term" value="F:agmatine deiminase activity"/>
    <property type="evidence" value="ECO:0007669"/>
    <property type="project" value="TreeGrafter"/>
</dbReference>
<evidence type="ECO:0000313" key="2">
    <source>
        <dbReference type="EMBL" id="RCW33935.1"/>
    </source>
</evidence>
<keyword evidence="1" id="KW-0378">Hydrolase</keyword>
<dbReference type="Pfam" id="PF04371">
    <property type="entry name" value="PAD_porph"/>
    <property type="match status" value="1"/>
</dbReference>
<evidence type="ECO:0000313" key="3">
    <source>
        <dbReference type="Proteomes" id="UP000252733"/>
    </source>
</evidence>